<sequence>MRYKRAVSVVATVLLLLVTVGLLRQATNGEISYYALGDWQAPFGIVLVLDRLSALMLLLTAVLAVGAVVFACAGDDEKGSNFHGLFSGSYWALTAPFNRRFV</sequence>
<evidence type="ECO:0000313" key="3">
    <source>
        <dbReference type="Proteomes" id="UP000320231"/>
    </source>
</evidence>
<keyword evidence="1" id="KW-1133">Transmembrane helix</keyword>
<protein>
    <submittedName>
        <fullName evidence="2">Uncharacterized protein</fullName>
    </submittedName>
</protein>
<gene>
    <name evidence="2" type="ORF">HSBAA_23100</name>
</gene>
<dbReference type="Proteomes" id="UP000320231">
    <property type="component" value="Chromosome"/>
</dbReference>
<dbReference type="EMBL" id="AP019514">
    <property type="protein sequence ID" value="BBI61004.1"/>
    <property type="molecule type" value="Genomic_DNA"/>
</dbReference>
<proteinExistence type="predicted"/>
<feature type="transmembrane region" description="Helical" evidence="1">
    <location>
        <begin position="52"/>
        <end position="73"/>
    </location>
</feature>
<dbReference type="AlphaFoldDB" id="A0A455UCU2"/>
<evidence type="ECO:0000256" key="1">
    <source>
        <dbReference type="SAM" id="Phobius"/>
    </source>
</evidence>
<reference evidence="2 3" key="1">
    <citation type="journal article" date="2019" name="Microbiol. Resour. Announc.">
        <title>Complete Genome Sequence of Halomonas sulfidaeris Strain Esulfide1 Isolated from a Metal Sulfide Rock at a Depth of 2,200 Meters, Obtained Using Nanopore Sequencing.</title>
        <authorList>
            <person name="Saito M."/>
            <person name="Nishigata A."/>
            <person name="Galipon J."/>
            <person name="Arakawa K."/>
        </authorList>
    </citation>
    <scope>NUCLEOTIDE SEQUENCE [LARGE SCALE GENOMIC DNA]</scope>
    <source>
        <strain evidence="2 3">ATCC BAA-803</strain>
    </source>
</reference>
<dbReference type="KEGG" id="hsr:HSBAA_23100"/>
<accession>A0A455UCU2</accession>
<name>A0A455UCU2_9GAMM</name>
<evidence type="ECO:0000313" key="2">
    <source>
        <dbReference type="EMBL" id="BBI61004.1"/>
    </source>
</evidence>
<keyword evidence="1" id="KW-0472">Membrane</keyword>
<organism evidence="2 3">
    <name type="scientific">Vreelandella sulfidaeris</name>
    <dbReference type="NCBI Taxonomy" id="115553"/>
    <lineage>
        <taxon>Bacteria</taxon>
        <taxon>Pseudomonadati</taxon>
        <taxon>Pseudomonadota</taxon>
        <taxon>Gammaproteobacteria</taxon>
        <taxon>Oceanospirillales</taxon>
        <taxon>Halomonadaceae</taxon>
        <taxon>Vreelandella</taxon>
    </lineage>
</organism>
<keyword evidence="1" id="KW-0812">Transmembrane</keyword>